<dbReference type="PANTHER" id="PTHR18849:SF0">
    <property type="entry name" value="CILIA- AND FLAGELLA-ASSOCIATED PROTEIN 410-RELATED"/>
    <property type="match status" value="1"/>
</dbReference>
<organism evidence="4 5">
    <name type="scientific">Panagrellus redivivus</name>
    <name type="common">Microworm</name>
    <dbReference type="NCBI Taxonomy" id="6233"/>
    <lineage>
        <taxon>Eukaryota</taxon>
        <taxon>Metazoa</taxon>
        <taxon>Ecdysozoa</taxon>
        <taxon>Nematoda</taxon>
        <taxon>Chromadorea</taxon>
        <taxon>Rhabditida</taxon>
        <taxon>Tylenchina</taxon>
        <taxon>Panagrolaimomorpha</taxon>
        <taxon>Panagrolaimoidea</taxon>
        <taxon>Panagrolaimidae</taxon>
        <taxon>Panagrellus</taxon>
    </lineage>
</organism>
<dbReference type="PANTHER" id="PTHR18849">
    <property type="entry name" value="LEUCINE RICH REPEAT PROTEIN"/>
    <property type="match status" value="1"/>
</dbReference>
<dbReference type="GO" id="GO:0007010">
    <property type="term" value="P:cytoskeleton organization"/>
    <property type="evidence" value="ECO:0007669"/>
    <property type="project" value="TreeGrafter"/>
</dbReference>
<keyword evidence="4" id="KW-1185">Reference proteome</keyword>
<dbReference type="AlphaFoldDB" id="A0A7E4W3T0"/>
<evidence type="ECO:0000313" key="5">
    <source>
        <dbReference type="WBParaSite" id="Pan_g6821.t1"/>
    </source>
</evidence>
<protein>
    <submittedName>
        <fullName evidence="5">LRRcap domain-containing protein</fullName>
    </submittedName>
</protein>
<name>A0A7E4W3T0_PANRE</name>
<dbReference type="Proteomes" id="UP000492821">
    <property type="component" value="Unassembled WGS sequence"/>
</dbReference>
<dbReference type="InterPro" id="IPR032675">
    <property type="entry name" value="LRR_dom_sf"/>
</dbReference>
<evidence type="ECO:0000313" key="4">
    <source>
        <dbReference type="Proteomes" id="UP000492821"/>
    </source>
</evidence>
<feature type="domain" description="U2A'/phosphoprotein 32 family A C-terminal" evidence="3">
    <location>
        <begin position="223"/>
        <end position="241"/>
    </location>
</feature>
<dbReference type="SMART" id="SM00446">
    <property type="entry name" value="LRRcap"/>
    <property type="match status" value="1"/>
</dbReference>
<dbReference type="GO" id="GO:0097733">
    <property type="term" value="C:photoreceptor cell cilium"/>
    <property type="evidence" value="ECO:0007669"/>
    <property type="project" value="UniProtKB-ARBA"/>
</dbReference>
<reference evidence="5" key="2">
    <citation type="submission" date="2020-10" db="UniProtKB">
        <authorList>
            <consortium name="WormBaseParasite"/>
        </authorList>
    </citation>
    <scope>IDENTIFICATION</scope>
</reference>
<keyword evidence="2" id="KW-0677">Repeat</keyword>
<keyword evidence="1" id="KW-0433">Leucine-rich repeat</keyword>
<dbReference type="InterPro" id="IPR003603">
    <property type="entry name" value="U2A'_phosphoprotein32A_C"/>
</dbReference>
<dbReference type="PROSITE" id="PS51450">
    <property type="entry name" value="LRR"/>
    <property type="match status" value="2"/>
</dbReference>
<evidence type="ECO:0000256" key="2">
    <source>
        <dbReference type="ARBA" id="ARBA00022737"/>
    </source>
</evidence>
<evidence type="ECO:0000256" key="1">
    <source>
        <dbReference type="ARBA" id="ARBA00022614"/>
    </source>
</evidence>
<dbReference type="Pfam" id="PF14580">
    <property type="entry name" value="LRR_9"/>
    <property type="match status" value="1"/>
</dbReference>
<dbReference type="WBParaSite" id="Pan_g6821.t1">
    <property type="protein sequence ID" value="Pan_g6821.t1"/>
    <property type="gene ID" value="Pan_g6821"/>
</dbReference>
<evidence type="ECO:0000259" key="3">
    <source>
        <dbReference type="SMART" id="SM00446"/>
    </source>
</evidence>
<proteinExistence type="predicted"/>
<dbReference type="Gene3D" id="3.80.10.10">
    <property type="entry name" value="Ribonuclease Inhibitor"/>
    <property type="match status" value="1"/>
</dbReference>
<sequence>MSPAMVPSNVLLQRPVIYCLGSTLVLPISRPFGPHSNGNWFINEKIPSSMENEKRHCVVIHLWGYLDLAFHFLLSFLPACLGQHSFCPGSLEQEPKRKNRRVFSERITFASGLHDDPYPLVMVKLTPSLVYVRTKTSVENVTKLNLWGCEVDDIDLCSQMPKLSVLSLSVNKVSSLEPLQHCLALEELYIRKNKIEDLNEIRHLSGLPKLRVLWIEENPCTENAAYRNKIIQMLPQLTHLDNVAIAKDTSSTDVEDPVQPPPPPIVDTVIPPSTATISLGCQAQLTDSPVESSASEEEERPHPTMTQSLIYNPINRTKSLMNTSVIGSFNIDDREREVIPGWEDFVIEEEDPEPQQQPCSSMFQSFHEGFRRSPRGYPGTIYVPGRPMNRKRFSARSQSMSPARTQRFENIISAVGVMLDELDQDGLRRVVDEAQRRIKKKH</sequence>
<dbReference type="SUPFAM" id="SSF52058">
    <property type="entry name" value="L domain-like"/>
    <property type="match status" value="1"/>
</dbReference>
<reference evidence="4" key="1">
    <citation type="journal article" date="2013" name="Genetics">
        <title>The draft genome and transcriptome of Panagrellus redivivus are shaped by the harsh demands of a free-living lifestyle.</title>
        <authorList>
            <person name="Srinivasan J."/>
            <person name="Dillman A.R."/>
            <person name="Macchietto M.G."/>
            <person name="Heikkinen L."/>
            <person name="Lakso M."/>
            <person name="Fracchia K.M."/>
            <person name="Antoshechkin I."/>
            <person name="Mortazavi A."/>
            <person name="Wong G."/>
            <person name="Sternberg P.W."/>
        </authorList>
    </citation>
    <scope>NUCLEOTIDE SEQUENCE [LARGE SCALE GENOMIC DNA]</scope>
    <source>
        <strain evidence="4">MT8872</strain>
    </source>
</reference>
<dbReference type="GO" id="GO:0036064">
    <property type="term" value="C:ciliary basal body"/>
    <property type="evidence" value="ECO:0007669"/>
    <property type="project" value="UniProtKB-ARBA"/>
</dbReference>
<dbReference type="FunFam" id="3.80.10.10:FF:000094">
    <property type="entry name" value="protein C21orf2 isoform X1"/>
    <property type="match status" value="1"/>
</dbReference>
<accession>A0A7E4W3T0</accession>
<dbReference type="InterPro" id="IPR001611">
    <property type="entry name" value="Leu-rich_rpt"/>
</dbReference>